<dbReference type="SUPFAM" id="SSF49785">
    <property type="entry name" value="Galactose-binding domain-like"/>
    <property type="match status" value="2"/>
</dbReference>
<keyword evidence="7" id="KW-0326">Glycosidase</keyword>
<evidence type="ECO:0000259" key="9">
    <source>
        <dbReference type="SMART" id="SM01029"/>
    </source>
</evidence>
<dbReference type="AlphaFoldDB" id="A0AAX4KE78"/>
<comment type="similarity">
    <text evidence="2 8">Belongs to the glycosyl hydrolase 35 family.</text>
</comment>
<dbReference type="SUPFAM" id="SSF117100">
    <property type="entry name" value="Beta-galactosidase LacA, domain 3"/>
    <property type="match status" value="1"/>
</dbReference>
<dbReference type="Gene3D" id="2.60.120.260">
    <property type="entry name" value="Galactose-binding domain-like"/>
    <property type="match status" value="2"/>
</dbReference>
<dbReference type="GO" id="GO:0005975">
    <property type="term" value="P:carbohydrate metabolic process"/>
    <property type="evidence" value="ECO:0007669"/>
    <property type="project" value="InterPro"/>
</dbReference>
<dbReference type="InterPro" id="IPR001944">
    <property type="entry name" value="Glycoside_Hdrlase_35"/>
</dbReference>
<dbReference type="Gene3D" id="3.20.20.80">
    <property type="entry name" value="Glycosidases"/>
    <property type="match status" value="1"/>
</dbReference>
<dbReference type="Pfam" id="PF10435">
    <property type="entry name" value="BetaGal_dom2"/>
    <property type="match status" value="1"/>
</dbReference>
<dbReference type="InterPro" id="IPR008979">
    <property type="entry name" value="Galactose-bd-like_sf"/>
</dbReference>
<dbReference type="GO" id="GO:0004565">
    <property type="term" value="F:beta-galactosidase activity"/>
    <property type="evidence" value="ECO:0007669"/>
    <property type="project" value="UniProtKB-EC"/>
</dbReference>
<proteinExistence type="inferred from homology"/>
<dbReference type="SUPFAM" id="SSF51011">
    <property type="entry name" value="Glycosyl hydrolase domain"/>
    <property type="match status" value="1"/>
</dbReference>
<dbReference type="PANTHER" id="PTHR23421">
    <property type="entry name" value="BETA-GALACTOSIDASE RELATED"/>
    <property type="match status" value="1"/>
</dbReference>
<dbReference type="Pfam" id="PF13364">
    <property type="entry name" value="BetaGal_ABD2"/>
    <property type="match status" value="2"/>
</dbReference>
<dbReference type="EMBL" id="CP144089">
    <property type="protein sequence ID" value="WWD04359.1"/>
    <property type="molecule type" value="Genomic_DNA"/>
</dbReference>
<dbReference type="PRINTS" id="PR00742">
    <property type="entry name" value="GLHYDRLASE35"/>
</dbReference>
<dbReference type="InterPro" id="IPR017853">
    <property type="entry name" value="GH"/>
</dbReference>
<dbReference type="SUPFAM" id="SSF51445">
    <property type="entry name" value="(Trans)glycosidases"/>
    <property type="match status" value="1"/>
</dbReference>
<gene>
    <name evidence="10" type="ORF">V865_002428</name>
</gene>
<dbReference type="Proteomes" id="UP001358614">
    <property type="component" value="Chromosome 1"/>
</dbReference>
<evidence type="ECO:0000313" key="10">
    <source>
        <dbReference type="EMBL" id="WWD04359.1"/>
    </source>
</evidence>
<dbReference type="InterPro" id="IPR036833">
    <property type="entry name" value="BetaGal_dom3_sf"/>
</dbReference>
<dbReference type="Pfam" id="PF13363">
    <property type="entry name" value="BetaGal_dom3"/>
    <property type="match status" value="1"/>
</dbReference>
<dbReference type="EC" id="3.2.1.23" evidence="3"/>
<accession>A0AAX4KE78</accession>
<dbReference type="InterPro" id="IPR018954">
    <property type="entry name" value="Betagal_dom2"/>
</dbReference>
<keyword evidence="4" id="KW-0732">Signal</keyword>
<name>A0AAX4KE78_9TREE</name>
<dbReference type="GeneID" id="91101232"/>
<comment type="catalytic activity">
    <reaction evidence="1">
        <text>Hydrolysis of terminal non-reducing beta-D-galactose residues in beta-D-galactosides.</text>
        <dbReference type="EC" id="3.2.1.23"/>
    </reaction>
</comment>
<dbReference type="InterPro" id="IPR025300">
    <property type="entry name" value="BetaGal_jelly_roll_dom"/>
</dbReference>
<evidence type="ECO:0000256" key="2">
    <source>
        <dbReference type="ARBA" id="ARBA00009809"/>
    </source>
</evidence>
<protein>
    <recommendedName>
        <fullName evidence="3">beta-galactosidase</fullName>
        <ecNumber evidence="3">3.2.1.23</ecNumber>
    </recommendedName>
</protein>
<organism evidence="10 11">
    <name type="scientific">Kwoniella europaea PYCC6329</name>
    <dbReference type="NCBI Taxonomy" id="1423913"/>
    <lineage>
        <taxon>Eukaryota</taxon>
        <taxon>Fungi</taxon>
        <taxon>Dikarya</taxon>
        <taxon>Basidiomycota</taxon>
        <taxon>Agaricomycotina</taxon>
        <taxon>Tremellomycetes</taxon>
        <taxon>Tremellales</taxon>
        <taxon>Cryptococcaceae</taxon>
        <taxon>Kwoniella</taxon>
    </lineage>
</organism>
<dbReference type="InterPro" id="IPR037110">
    <property type="entry name" value="Betagal_dom2_sf"/>
</dbReference>
<dbReference type="SMART" id="SM01029">
    <property type="entry name" value="BetaGal_dom2"/>
    <property type="match status" value="1"/>
</dbReference>
<keyword evidence="5" id="KW-0378">Hydrolase</keyword>
<dbReference type="RefSeq" id="XP_066082326.1">
    <property type="nucleotide sequence ID" value="XM_066226229.1"/>
</dbReference>
<evidence type="ECO:0000256" key="4">
    <source>
        <dbReference type="ARBA" id="ARBA00022729"/>
    </source>
</evidence>
<evidence type="ECO:0000256" key="1">
    <source>
        <dbReference type="ARBA" id="ARBA00001412"/>
    </source>
</evidence>
<dbReference type="KEGG" id="ker:91101232"/>
<evidence type="ECO:0000256" key="7">
    <source>
        <dbReference type="ARBA" id="ARBA00023295"/>
    </source>
</evidence>
<dbReference type="InterPro" id="IPR025972">
    <property type="entry name" value="BetaGal_dom3"/>
</dbReference>
<evidence type="ECO:0000313" key="11">
    <source>
        <dbReference type="Proteomes" id="UP001358614"/>
    </source>
</evidence>
<evidence type="ECO:0000256" key="6">
    <source>
        <dbReference type="ARBA" id="ARBA00023180"/>
    </source>
</evidence>
<reference evidence="10 11" key="1">
    <citation type="submission" date="2024-01" db="EMBL/GenBank/DDBJ databases">
        <title>Comparative genomics of Cryptococcus and Kwoniella reveals pathogenesis evolution and contrasting modes of karyotype evolution via chromosome fusion or intercentromeric recombination.</title>
        <authorList>
            <person name="Coelho M.A."/>
            <person name="David-Palma M."/>
            <person name="Shea T."/>
            <person name="Bowers K."/>
            <person name="McGinley-Smith S."/>
            <person name="Mohammad A.W."/>
            <person name="Gnirke A."/>
            <person name="Yurkov A.M."/>
            <person name="Nowrousian M."/>
            <person name="Sun S."/>
            <person name="Cuomo C.A."/>
            <person name="Heitman J."/>
        </authorList>
    </citation>
    <scope>NUCLEOTIDE SEQUENCE [LARGE SCALE GENOMIC DNA]</scope>
    <source>
        <strain evidence="10 11">PYCC6329</strain>
    </source>
</reference>
<dbReference type="Pfam" id="PF01301">
    <property type="entry name" value="Glyco_hydro_35"/>
    <property type="match status" value="1"/>
</dbReference>
<keyword evidence="6" id="KW-0325">Glycoprotein</keyword>
<sequence>MVALCYTLYHFQPWNESTLSRGPQQLWDNHTFVPSSEIRSTGLTDEVQWDGYSLFIRGERVVLWSGEIHPWRAPNPQLHLDLLQRIKALGFNSISIYTFWGLNNPSQGVLDFEGWKGFEPLLMMAREVGLWVVARPGPYINAEVTGGGIPAWVASLPDVKLRTNDTVYTEAYLDYWLALGKIFAKHQVTNNGSIIEYVLDDEGTLDLAHIGHLEKTMRDVGIVVPLTFNDVAPKKRLFEGPSAVDIYGLDSYPAVRECSKIGQWNPVRQYREYMESTSGKVGTPYYIPEMQAGWIPLINTKGYQQCLTSYDSDFERVFYLNNLANGIKLHNVYMVYGGVNYGHSAFPVGITSYDYWAPISEDRSLKDKYYELKSISHFVRSSRDLPKTYPVSTLEYRTLHVDQLVNPDTQGTFYVARHIDSTSREKSRHSLIVQDEVGKVDLPVYLNGRDSRILSSNYCWGNTCILHTSASIFTSTTIGNTDILVLYAPQDEEHRLAFPPHQRLSIATDTICNVKEETDEERKVLNFQVGQGVRDLVSIVGGRRKVEVILLDSKEVSWAWEAVVEPEHEEPYGAFYRFGRSENVLVLGPYFLRSAKSLSNTSLSLHGDLNATTLVNITCDPKYKTISWNNQTLNSEQHQLTNIREGRWSAVLPGPDTKLLFQQTEQRIHEWKYKDGLPEVEASFNDSTWKSADKKVTKNPFQPYDKQAGYEGEYVLYGTEYRYGVGSLMLRGEFRGVDEMMNQLDPKERKDLALKVSLISGPGGVGTFWLNGVYLGSGIADIGIEEQEVNLTLRIPHDVIRQGSENVLTIVMDPAPLEEAGAYTGTAESISAPRGIRGYSLLGGNTSAIEWKIQGNMGGWEQYPDKVRGVFNVGGLYGERKGWNLPGYNDEGWENQHLDEENQVTADLGEVRDSGAGLGWWRGRIEVDYPEGLDLHYSFIFPRILSPVRGQLFVNGWQLGRFYGDLGPQYRFPIPPGILAQGNNTIAISLFGYDKSADPKKFIEELVIEVDEVVTTTSLKLREMKLESPSWEEVFHLGHKESK</sequence>
<keyword evidence="11" id="KW-1185">Reference proteome</keyword>
<evidence type="ECO:0000256" key="8">
    <source>
        <dbReference type="RuleBase" id="RU003679"/>
    </source>
</evidence>
<dbReference type="Gene3D" id="2.60.390.10">
    <property type="entry name" value="Beta-galactosidase, domain 3"/>
    <property type="match status" value="1"/>
</dbReference>
<feature type="domain" description="Beta-galactosidase" evidence="9">
    <location>
        <begin position="384"/>
        <end position="560"/>
    </location>
</feature>
<dbReference type="InterPro" id="IPR031330">
    <property type="entry name" value="Gly_Hdrlase_35_cat"/>
</dbReference>
<evidence type="ECO:0000256" key="3">
    <source>
        <dbReference type="ARBA" id="ARBA00012756"/>
    </source>
</evidence>
<evidence type="ECO:0000256" key="5">
    <source>
        <dbReference type="ARBA" id="ARBA00022801"/>
    </source>
</evidence>
<dbReference type="Gene3D" id="2.102.20.10">
    <property type="entry name" value="Beta-galactosidase, domain 2"/>
    <property type="match status" value="1"/>
</dbReference>